<feature type="compositionally biased region" description="Basic and acidic residues" evidence="2">
    <location>
        <begin position="77"/>
        <end position="89"/>
    </location>
</feature>
<dbReference type="PANTHER" id="PTHR13847">
    <property type="entry name" value="SARCOSINE DEHYDROGENASE-RELATED"/>
    <property type="match status" value="1"/>
</dbReference>
<dbReference type="InterPro" id="IPR006076">
    <property type="entry name" value="FAD-dep_OxRdtase"/>
</dbReference>
<feature type="compositionally biased region" description="Basic residues" evidence="2">
    <location>
        <begin position="40"/>
        <end position="50"/>
    </location>
</feature>
<dbReference type="Proteomes" id="UP000249185">
    <property type="component" value="Unassembled WGS sequence"/>
</dbReference>
<reference evidence="4 5" key="1">
    <citation type="submission" date="2017-08" db="EMBL/GenBank/DDBJ databases">
        <title>Infants hospitalized years apart are colonized by the same room-sourced microbial strains.</title>
        <authorList>
            <person name="Brooks B."/>
            <person name="Olm M.R."/>
            <person name="Firek B.A."/>
            <person name="Baker R."/>
            <person name="Thomas B.C."/>
            <person name="Morowitz M.J."/>
            <person name="Banfield J.F."/>
        </authorList>
    </citation>
    <scope>NUCLEOTIDE SEQUENCE [LARGE SCALE GENOMIC DNA]</scope>
    <source>
        <strain evidence="4">S2_005_002_R2_34</strain>
    </source>
</reference>
<dbReference type="InterPro" id="IPR036188">
    <property type="entry name" value="FAD/NAD-bd_sf"/>
</dbReference>
<keyword evidence="1" id="KW-0560">Oxidoreductase</keyword>
<organism evidence="4 5">
    <name type="scientific">Rhodovulum sulfidophilum</name>
    <name type="common">Rhodobacter sulfidophilus</name>
    <dbReference type="NCBI Taxonomy" id="35806"/>
    <lineage>
        <taxon>Bacteria</taxon>
        <taxon>Pseudomonadati</taxon>
        <taxon>Pseudomonadota</taxon>
        <taxon>Alphaproteobacteria</taxon>
        <taxon>Rhodobacterales</taxon>
        <taxon>Paracoccaceae</taxon>
        <taxon>Rhodovulum</taxon>
    </lineage>
</organism>
<evidence type="ECO:0000313" key="4">
    <source>
        <dbReference type="EMBL" id="PZQ47580.1"/>
    </source>
</evidence>
<sequence length="522" mass="55762">MPRRRGDLPADGDARAARRRRGRFLQRLHAERDRPAPLRHDRRRPARPVRGRAPARDPRPRPARPRDRRRLRAARHRGGDPRRLRDRDGPGMTEPAGSLWEALSPPLPPVAPLEGAATADLAIVGGGFLGLSAALHATEAGLDVLLLESHQPGFGASGRNTGFVVPSLKTSLGPAEVTAALGPVHADRLLRLVAGSGRGVFDLIDRLGIDCGAVRTGWLQPAHSRAAAAMLRLRLPRLREAGVDADWLDPAEMARRTGIPGFHGGIRVASGGQITPLAYARGLALAAAAAGARLHGDSPVTAIAPEGAGWRLATARGAVTARRVLMTTNALIGDLLPPLRAAIIPARVFQIATQVLPDGPRATLLPDRAPVADTRRHTFAVRWSPDGRLVTGGLVAPLGDQRARAARVFTRRLARIIPGLPELRADYVWSGVIAGTPDFLPRMLRLAPGLEAAIGCNGRGVALTTALGRALGPYLAGRVAEADFVLPVTPPRPLPLSRFSTLGPHLWLPWSDARDAFEARFR</sequence>
<protein>
    <submittedName>
        <fullName evidence="4">FAD-binding oxidoreductase</fullName>
    </submittedName>
</protein>
<evidence type="ECO:0000313" key="5">
    <source>
        <dbReference type="Proteomes" id="UP000249185"/>
    </source>
</evidence>
<dbReference type="Gene3D" id="3.50.50.60">
    <property type="entry name" value="FAD/NAD(P)-binding domain"/>
    <property type="match status" value="1"/>
</dbReference>
<feature type="compositionally biased region" description="Basic and acidic residues" evidence="2">
    <location>
        <begin position="28"/>
        <end position="39"/>
    </location>
</feature>
<dbReference type="Gene3D" id="3.30.9.10">
    <property type="entry name" value="D-Amino Acid Oxidase, subunit A, domain 2"/>
    <property type="match status" value="1"/>
</dbReference>
<dbReference type="Pfam" id="PF01266">
    <property type="entry name" value="DAO"/>
    <property type="match status" value="1"/>
</dbReference>
<feature type="compositionally biased region" description="Basic residues" evidence="2">
    <location>
        <begin position="61"/>
        <end position="76"/>
    </location>
</feature>
<dbReference type="SUPFAM" id="SSF51905">
    <property type="entry name" value="FAD/NAD(P)-binding domain"/>
    <property type="match status" value="1"/>
</dbReference>
<feature type="domain" description="FAD dependent oxidoreductase" evidence="3">
    <location>
        <begin position="120"/>
        <end position="471"/>
    </location>
</feature>
<dbReference type="GO" id="GO:0005737">
    <property type="term" value="C:cytoplasm"/>
    <property type="evidence" value="ECO:0007669"/>
    <property type="project" value="TreeGrafter"/>
</dbReference>
<dbReference type="PANTHER" id="PTHR13847:SF281">
    <property type="entry name" value="FAD DEPENDENT OXIDOREDUCTASE DOMAIN-CONTAINING PROTEIN"/>
    <property type="match status" value="1"/>
</dbReference>
<dbReference type="GO" id="GO:0016491">
    <property type="term" value="F:oxidoreductase activity"/>
    <property type="evidence" value="ECO:0007669"/>
    <property type="project" value="UniProtKB-KW"/>
</dbReference>
<evidence type="ECO:0000256" key="2">
    <source>
        <dbReference type="SAM" id="MobiDB-lite"/>
    </source>
</evidence>
<feature type="region of interest" description="Disordered" evidence="2">
    <location>
        <begin position="1"/>
        <end position="98"/>
    </location>
</feature>
<feature type="compositionally biased region" description="Basic and acidic residues" evidence="2">
    <location>
        <begin position="1"/>
        <end position="16"/>
    </location>
</feature>
<dbReference type="AlphaFoldDB" id="A0A2W5Q849"/>
<comment type="caution">
    <text evidence="4">The sequence shown here is derived from an EMBL/GenBank/DDBJ whole genome shotgun (WGS) entry which is preliminary data.</text>
</comment>
<evidence type="ECO:0000259" key="3">
    <source>
        <dbReference type="Pfam" id="PF01266"/>
    </source>
</evidence>
<accession>A0A2W5Q849</accession>
<feature type="compositionally biased region" description="Basic residues" evidence="2">
    <location>
        <begin position="17"/>
        <end position="26"/>
    </location>
</feature>
<dbReference type="EMBL" id="QFPW01000016">
    <property type="protein sequence ID" value="PZQ47580.1"/>
    <property type="molecule type" value="Genomic_DNA"/>
</dbReference>
<name>A0A2W5Q849_RHOSU</name>
<gene>
    <name evidence="4" type="ORF">DI556_17195</name>
</gene>
<proteinExistence type="predicted"/>
<evidence type="ECO:0000256" key="1">
    <source>
        <dbReference type="ARBA" id="ARBA00023002"/>
    </source>
</evidence>